<dbReference type="RefSeq" id="WP_209700853.1">
    <property type="nucleotide sequence ID" value="NZ_JAGGLM010000002.1"/>
</dbReference>
<dbReference type="EMBL" id="JAGGLM010000002">
    <property type="protein sequence ID" value="MBP2031903.1"/>
    <property type="molecule type" value="Genomic_DNA"/>
</dbReference>
<evidence type="ECO:0000313" key="2">
    <source>
        <dbReference type="Proteomes" id="UP001519307"/>
    </source>
</evidence>
<organism evidence="1 2">
    <name type="scientific">Clostridium algifaecis</name>
    <dbReference type="NCBI Taxonomy" id="1472040"/>
    <lineage>
        <taxon>Bacteria</taxon>
        <taxon>Bacillati</taxon>
        <taxon>Bacillota</taxon>
        <taxon>Clostridia</taxon>
        <taxon>Eubacteriales</taxon>
        <taxon>Clostridiaceae</taxon>
        <taxon>Clostridium</taxon>
    </lineage>
</organism>
<keyword evidence="2" id="KW-1185">Reference proteome</keyword>
<dbReference type="Proteomes" id="UP001519307">
    <property type="component" value="Unassembled WGS sequence"/>
</dbReference>
<protein>
    <submittedName>
        <fullName evidence="1">Uncharacterized protein</fullName>
    </submittedName>
</protein>
<reference evidence="1 2" key="1">
    <citation type="submission" date="2021-03" db="EMBL/GenBank/DDBJ databases">
        <title>Genomic Encyclopedia of Type Strains, Phase IV (KMG-IV): sequencing the most valuable type-strain genomes for metagenomic binning, comparative biology and taxonomic classification.</title>
        <authorList>
            <person name="Goeker M."/>
        </authorList>
    </citation>
    <scope>NUCLEOTIDE SEQUENCE [LARGE SCALE GENOMIC DNA]</scope>
    <source>
        <strain evidence="1 2">DSM 28783</strain>
    </source>
</reference>
<comment type="caution">
    <text evidence="1">The sequence shown here is derived from an EMBL/GenBank/DDBJ whole genome shotgun (WGS) entry which is preliminary data.</text>
</comment>
<name>A0ABS4KPE0_9CLOT</name>
<evidence type="ECO:0000313" key="1">
    <source>
        <dbReference type="EMBL" id="MBP2031903.1"/>
    </source>
</evidence>
<sequence length="259" mass="29701">MFKLNNYMYPLFNKNSYNNFTNWKIELMQLKMDASIKKLNILYSNNSSDSISISNIAKQYSLNQKTLSSATETNGKPLKELVANNNVLDISKGSYYKFKTDSGKIVVLTSEDGTFLHTQTYYKNCGLQQSDERELDEKFRLISELADDKTALCASIDSSDSENKKILNNFGIKPGWFEIKYGEKSNKFYLTDGGQIYPEYQIKDQTAAFKTANWFKDEIGYSSKSRFIIDGKEYKLDKNGYLNLPDGVDCVMENIKIIK</sequence>
<proteinExistence type="predicted"/>
<gene>
    <name evidence="1" type="ORF">J2Z42_000568</name>
</gene>
<accession>A0ABS4KPE0</accession>